<accession>A0A9W6I6N0</accession>
<name>A0A9W6I6N0_9ACTN</name>
<feature type="domain" description="Zinc finger DksA/TraR C4-type" evidence="6">
    <location>
        <begin position="86"/>
        <end position="116"/>
    </location>
</feature>
<organism evidence="7 8">
    <name type="scientific">Streptosporangium carneum</name>
    <dbReference type="NCBI Taxonomy" id="47481"/>
    <lineage>
        <taxon>Bacteria</taxon>
        <taxon>Bacillati</taxon>
        <taxon>Actinomycetota</taxon>
        <taxon>Actinomycetes</taxon>
        <taxon>Streptosporangiales</taxon>
        <taxon>Streptosporangiaceae</taxon>
        <taxon>Streptosporangium</taxon>
    </lineage>
</organism>
<sequence>MGDIRSTSRLLDDYRRHTAQLEELRALLHERLAAARAERDSLAEDEHVSRSPASGEPVSLAARRAERARTAVTEIEAAIERLDFGVYGTCLRCGAFIALRRLRRVPHTRHCADCHDTRRR</sequence>
<comment type="caution">
    <text evidence="7">The sequence shown here is derived from an EMBL/GenBank/DDBJ whole genome shotgun (WGS) entry which is preliminary data.</text>
</comment>
<evidence type="ECO:0000259" key="6">
    <source>
        <dbReference type="Pfam" id="PF01258"/>
    </source>
</evidence>
<dbReference type="PANTHER" id="PTHR33823:SF4">
    <property type="entry name" value="GENERAL STRESS PROTEIN 16O"/>
    <property type="match status" value="1"/>
</dbReference>
<dbReference type="InterPro" id="IPR000962">
    <property type="entry name" value="Znf_DskA_TraR"/>
</dbReference>
<feature type="region of interest" description="Disordered" evidence="5">
    <location>
        <begin position="39"/>
        <end position="61"/>
    </location>
</feature>
<dbReference type="SUPFAM" id="SSF57716">
    <property type="entry name" value="Glucocorticoid receptor-like (DNA-binding domain)"/>
    <property type="match status" value="1"/>
</dbReference>
<dbReference type="AlphaFoldDB" id="A0A9W6I6N0"/>
<evidence type="ECO:0000313" key="8">
    <source>
        <dbReference type="Proteomes" id="UP001143474"/>
    </source>
</evidence>
<dbReference type="Proteomes" id="UP001143474">
    <property type="component" value="Unassembled WGS sequence"/>
</dbReference>
<evidence type="ECO:0000313" key="7">
    <source>
        <dbReference type="EMBL" id="GLK13050.1"/>
    </source>
</evidence>
<evidence type="ECO:0000256" key="5">
    <source>
        <dbReference type="SAM" id="MobiDB-lite"/>
    </source>
</evidence>
<dbReference type="GO" id="GO:0008270">
    <property type="term" value="F:zinc ion binding"/>
    <property type="evidence" value="ECO:0007669"/>
    <property type="project" value="UniProtKB-KW"/>
</dbReference>
<dbReference type="PROSITE" id="PS51128">
    <property type="entry name" value="ZF_DKSA_2"/>
    <property type="match status" value="1"/>
</dbReference>
<proteinExistence type="predicted"/>
<reference evidence="7" key="1">
    <citation type="journal article" date="2014" name="Int. J. Syst. Evol. Microbiol.">
        <title>Complete genome sequence of Corynebacterium casei LMG S-19264T (=DSM 44701T), isolated from a smear-ripened cheese.</title>
        <authorList>
            <consortium name="US DOE Joint Genome Institute (JGI-PGF)"/>
            <person name="Walter F."/>
            <person name="Albersmeier A."/>
            <person name="Kalinowski J."/>
            <person name="Ruckert C."/>
        </authorList>
    </citation>
    <scope>NUCLEOTIDE SEQUENCE</scope>
    <source>
        <strain evidence="7">VKM Ac-2007</strain>
    </source>
</reference>
<protein>
    <recommendedName>
        <fullName evidence="6">Zinc finger DksA/TraR C4-type domain-containing protein</fullName>
    </recommendedName>
</protein>
<feature type="compositionally biased region" description="Basic and acidic residues" evidence="5">
    <location>
        <begin position="39"/>
        <end position="49"/>
    </location>
</feature>
<dbReference type="Gene3D" id="1.20.120.910">
    <property type="entry name" value="DksA, coiled-coil domain"/>
    <property type="match status" value="1"/>
</dbReference>
<dbReference type="RefSeq" id="WP_271221349.1">
    <property type="nucleotide sequence ID" value="NZ_BAAAVD010000038.1"/>
</dbReference>
<evidence type="ECO:0000256" key="3">
    <source>
        <dbReference type="ARBA" id="ARBA00022833"/>
    </source>
</evidence>
<keyword evidence="8" id="KW-1185">Reference proteome</keyword>
<keyword evidence="3" id="KW-0862">Zinc</keyword>
<dbReference type="EMBL" id="BSEV01000020">
    <property type="protein sequence ID" value="GLK13050.1"/>
    <property type="molecule type" value="Genomic_DNA"/>
</dbReference>
<reference evidence="7" key="2">
    <citation type="submission" date="2023-01" db="EMBL/GenBank/DDBJ databases">
        <authorList>
            <person name="Sun Q."/>
            <person name="Evtushenko L."/>
        </authorList>
    </citation>
    <scope>NUCLEOTIDE SEQUENCE</scope>
    <source>
        <strain evidence="7">VKM Ac-2007</strain>
    </source>
</reference>
<dbReference type="Pfam" id="PF01258">
    <property type="entry name" value="zf-dskA_traR"/>
    <property type="match status" value="1"/>
</dbReference>
<evidence type="ECO:0000256" key="4">
    <source>
        <dbReference type="PROSITE-ProRule" id="PRU00510"/>
    </source>
</evidence>
<dbReference type="PANTHER" id="PTHR33823">
    <property type="entry name" value="RNA POLYMERASE-BINDING TRANSCRIPTION FACTOR DKSA-RELATED"/>
    <property type="match status" value="1"/>
</dbReference>
<gene>
    <name evidence="7" type="ORF">GCM10017600_64610</name>
</gene>
<feature type="zinc finger region" description="dksA C4-type" evidence="4">
    <location>
        <begin position="90"/>
        <end position="114"/>
    </location>
</feature>
<evidence type="ECO:0000256" key="1">
    <source>
        <dbReference type="ARBA" id="ARBA00022723"/>
    </source>
</evidence>
<keyword evidence="1" id="KW-0479">Metal-binding</keyword>
<evidence type="ECO:0000256" key="2">
    <source>
        <dbReference type="ARBA" id="ARBA00022771"/>
    </source>
</evidence>
<keyword evidence="2" id="KW-0863">Zinc-finger</keyword>